<feature type="region of interest" description="Disordered" evidence="1">
    <location>
        <begin position="1"/>
        <end position="80"/>
    </location>
</feature>
<dbReference type="InParanoid" id="W4KCF5"/>
<reference evidence="2 3" key="1">
    <citation type="journal article" date="2012" name="New Phytol.">
        <title>Insight into trade-off between wood decay and parasitism from the genome of a fungal forest pathogen.</title>
        <authorList>
            <person name="Olson A."/>
            <person name="Aerts A."/>
            <person name="Asiegbu F."/>
            <person name="Belbahri L."/>
            <person name="Bouzid O."/>
            <person name="Broberg A."/>
            <person name="Canback B."/>
            <person name="Coutinho P.M."/>
            <person name="Cullen D."/>
            <person name="Dalman K."/>
            <person name="Deflorio G."/>
            <person name="van Diepen L.T."/>
            <person name="Dunand C."/>
            <person name="Duplessis S."/>
            <person name="Durling M."/>
            <person name="Gonthier P."/>
            <person name="Grimwood J."/>
            <person name="Fossdal C.G."/>
            <person name="Hansson D."/>
            <person name="Henrissat B."/>
            <person name="Hietala A."/>
            <person name="Himmelstrand K."/>
            <person name="Hoffmeister D."/>
            <person name="Hogberg N."/>
            <person name="James T.Y."/>
            <person name="Karlsson M."/>
            <person name="Kohler A."/>
            <person name="Kues U."/>
            <person name="Lee Y.H."/>
            <person name="Lin Y.C."/>
            <person name="Lind M."/>
            <person name="Lindquist E."/>
            <person name="Lombard V."/>
            <person name="Lucas S."/>
            <person name="Lunden K."/>
            <person name="Morin E."/>
            <person name="Murat C."/>
            <person name="Park J."/>
            <person name="Raffaello T."/>
            <person name="Rouze P."/>
            <person name="Salamov A."/>
            <person name="Schmutz J."/>
            <person name="Solheim H."/>
            <person name="Stahlberg J."/>
            <person name="Velez H."/>
            <person name="de Vries R.P."/>
            <person name="Wiebenga A."/>
            <person name="Woodward S."/>
            <person name="Yakovlev I."/>
            <person name="Garbelotto M."/>
            <person name="Martin F."/>
            <person name="Grigoriev I.V."/>
            <person name="Stenlid J."/>
        </authorList>
    </citation>
    <scope>NUCLEOTIDE SEQUENCE [LARGE SCALE GENOMIC DNA]</scope>
    <source>
        <strain evidence="2 3">TC 32-1</strain>
    </source>
</reference>
<name>W4KCF5_HETIT</name>
<dbReference type="EMBL" id="KI925457">
    <property type="protein sequence ID" value="ETW83414.1"/>
    <property type="molecule type" value="Genomic_DNA"/>
</dbReference>
<dbReference type="RefSeq" id="XP_009545665.1">
    <property type="nucleotide sequence ID" value="XM_009547370.1"/>
</dbReference>
<dbReference type="KEGG" id="hir:HETIRDRAFT_165696"/>
<dbReference type="HOGENOM" id="CLU_2049970_0_0_1"/>
<gene>
    <name evidence="2" type="ORF">HETIRDRAFT_165696</name>
</gene>
<protein>
    <submittedName>
        <fullName evidence="2">Uncharacterized protein</fullName>
    </submittedName>
</protein>
<evidence type="ECO:0000313" key="3">
    <source>
        <dbReference type="Proteomes" id="UP000030671"/>
    </source>
</evidence>
<dbReference type="GeneID" id="20668002"/>
<organism evidence="2 3">
    <name type="scientific">Heterobasidion irregulare (strain TC 32-1)</name>
    <dbReference type="NCBI Taxonomy" id="747525"/>
    <lineage>
        <taxon>Eukaryota</taxon>
        <taxon>Fungi</taxon>
        <taxon>Dikarya</taxon>
        <taxon>Basidiomycota</taxon>
        <taxon>Agaricomycotina</taxon>
        <taxon>Agaricomycetes</taxon>
        <taxon>Russulales</taxon>
        <taxon>Bondarzewiaceae</taxon>
        <taxon>Heterobasidion</taxon>
        <taxon>Heterobasidion annosum species complex</taxon>
    </lineage>
</organism>
<dbReference type="Proteomes" id="UP000030671">
    <property type="component" value="Unassembled WGS sequence"/>
</dbReference>
<evidence type="ECO:0000313" key="2">
    <source>
        <dbReference type="EMBL" id="ETW83414.1"/>
    </source>
</evidence>
<accession>W4KCF5</accession>
<dbReference type="AlphaFoldDB" id="W4KCF5"/>
<sequence length="120" mass="12797">MFMQGPPVFPSKGRCASRPPGLQGPLPQRVTASASRGPAKRLDVGTPSRPLVLGTPLESSERASPTHATAKSPLCHPSSPFDSLRRLSIAFVVSNGRLVASMVINPRRVRSREPLMESSA</sequence>
<keyword evidence="3" id="KW-1185">Reference proteome</keyword>
<evidence type="ECO:0000256" key="1">
    <source>
        <dbReference type="SAM" id="MobiDB-lite"/>
    </source>
</evidence>
<proteinExistence type="predicted"/>